<accession>A0A0E9QWZ9</accession>
<dbReference type="EMBL" id="GBXM01087837">
    <property type="protein sequence ID" value="JAH20740.1"/>
    <property type="molecule type" value="Transcribed_RNA"/>
</dbReference>
<dbReference type="AlphaFoldDB" id="A0A0E9QWZ9"/>
<evidence type="ECO:0000313" key="1">
    <source>
        <dbReference type="EMBL" id="JAH20740.1"/>
    </source>
</evidence>
<reference evidence="1" key="1">
    <citation type="submission" date="2014-11" db="EMBL/GenBank/DDBJ databases">
        <authorList>
            <person name="Amaro Gonzalez C."/>
        </authorList>
    </citation>
    <scope>NUCLEOTIDE SEQUENCE</scope>
</reference>
<name>A0A0E9QWZ9_ANGAN</name>
<sequence>MLMKHRGCFPLACFILLCFPLLADNPKDLM</sequence>
<proteinExistence type="predicted"/>
<reference evidence="1" key="2">
    <citation type="journal article" date="2015" name="Fish Shellfish Immunol.">
        <title>Early steps in the European eel (Anguilla anguilla)-Vibrio vulnificus interaction in the gills: Role of the RtxA13 toxin.</title>
        <authorList>
            <person name="Callol A."/>
            <person name="Pajuelo D."/>
            <person name="Ebbesson L."/>
            <person name="Teles M."/>
            <person name="MacKenzie S."/>
            <person name="Amaro C."/>
        </authorList>
    </citation>
    <scope>NUCLEOTIDE SEQUENCE</scope>
</reference>
<protein>
    <submittedName>
        <fullName evidence="1">Uncharacterized protein</fullName>
    </submittedName>
</protein>
<organism evidence="1">
    <name type="scientific">Anguilla anguilla</name>
    <name type="common">European freshwater eel</name>
    <name type="synonym">Muraena anguilla</name>
    <dbReference type="NCBI Taxonomy" id="7936"/>
    <lineage>
        <taxon>Eukaryota</taxon>
        <taxon>Metazoa</taxon>
        <taxon>Chordata</taxon>
        <taxon>Craniata</taxon>
        <taxon>Vertebrata</taxon>
        <taxon>Euteleostomi</taxon>
        <taxon>Actinopterygii</taxon>
        <taxon>Neopterygii</taxon>
        <taxon>Teleostei</taxon>
        <taxon>Anguilliformes</taxon>
        <taxon>Anguillidae</taxon>
        <taxon>Anguilla</taxon>
    </lineage>
</organism>